<dbReference type="HAMAP" id="MF_00138">
    <property type="entry name" value="GARS"/>
    <property type="match status" value="1"/>
</dbReference>
<dbReference type="SMART" id="SM01209">
    <property type="entry name" value="GARS_A"/>
    <property type="match status" value="1"/>
</dbReference>
<evidence type="ECO:0000256" key="17">
    <source>
        <dbReference type="HAMAP-Rule" id="MF_00138"/>
    </source>
</evidence>
<comment type="catalytic activity">
    <reaction evidence="17">
        <text>5-phospho-beta-D-ribosylamine + glycine + ATP = N(1)-(5-phospho-beta-D-ribosyl)glycinamide + ADP + phosphate + H(+)</text>
        <dbReference type="Rhea" id="RHEA:17453"/>
        <dbReference type="ChEBI" id="CHEBI:15378"/>
        <dbReference type="ChEBI" id="CHEBI:30616"/>
        <dbReference type="ChEBI" id="CHEBI:43474"/>
        <dbReference type="ChEBI" id="CHEBI:57305"/>
        <dbReference type="ChEBI" id="CHEBI:58681"/>
        <dbReference type="ChEBI" id="CHEBI:143788"/>
        <dbReference type="ChEBI" id="CHEBI:456216"/>
        <dbReference type="EC" id="6.3.4.13"/>
    </reaction>
</comment>
<dbReference type="InterPro" id="IPR011761">
    <property type="entry name" value="ATP-grasp"/>
</dbReference>
<dbReference type="Pfam" id="PF02844">
    <property type="entry name" value="GARS_N"/>
    <property type="match status" value="1"/>
</dbReference>
<proteinExistence type="inferred from homology"/>
<dbReference type="Gene3D" id="3.30.470.20">
    <property type="entry name" value="ATP-grasp fold, B domain"/>
    <property type="match status" value="1"/>
</dbReference>
<dbReference type="Pfam" id="PF02843">
    <property type="entry name" value="GARS_C"/>
    <property type="match status" value="1"/>
</dbReference>
<dbReference type="SMART" id="SM01210">
    <property type="entry name" value="GARS_C"/>
    <property type="match status" value="1"/>
</dbReference>
<evidence type="ECO:0000256" key="3">
    <source>
        <dbReference type="ARBA" id="ARBA00005174"/>
    </source>
</evidence>
<evidence type="ECO:0000256" key="1">
    <source>
        <dbReference type="ARBA" id="ARBA00001936"/>
    </source>
</evidence>
<evidence type="ECO:0000256" key="18">
    <source>
        <dbReference type="PROSITE-ProRule" id="PRU00409"/>
    </source>
</evidence>
<dbReference type="InterPro" id="IPR020562">
    <property type="entry name" value="PRibGlycinamide_synth_N"/>
</dbReference>
<dbReference type="EMBL" id="CP020660">
    <property type="protein sequence ID" value="ATF09603.1"/>
    <property type="molecule type" value="Genomic_DNA"/>
</dbReference>
<dbReference type="InterPro" id="IPR000115">
    <property type="entry name" value="PRibGlycinamide_synth"/>
</dbReference>
<dbReference type="Gene3D" id="3.30.1490.20">
    <property type="entry name" value="ATP-grasp fold, A domain"/>
    <property type="match status" value="1"/>
</dbReference>
<gene>
    <name evidence="17" type="primary">purD</name>
    <name evidence="20" type="ORF">BTN50_1105</name>
</gene>
<dbReference type="PROSITE" id="PS00184">
    <property type="entry name" value="GARS"/>
    <property type="match status" value="1"/>
</dbReference>
<evidence type="ECO:0000256" key="13">
    <source>
        <dbReference type="ARBA" id="ARBA00038345"/>
    </source>
</evidence>
<evidence type="ECO:0000313" key="20">
    <source>
        <dbReference type="EMBL" id="ATF09603.1"/>
    </source>
</evidence>
<organism evidence="20 21">
    <name type="scientific">Candidatus Enterovibrio altilux</name>
    <dbReference type="NCBI Taxonomy" id="1927128"/>
    <lineage>
        <taxon>Bacteria</taxon>
        <taxon>Pseudomonadati</taxon>
        <taxon>Pseudomonadota</taxon>
        <taxon>Gammaproteobacteria</taxon>
        <taxon>Vibrionales</taxon>
        <taxon>Vibrionaceae</taxon>
        <taxon>Enterovibrio</taxon>
    </lineage>
</organism>
<dbReference type="GO" id="GO:0004637">
    <property type="term" value="F:phosphoribosylamine-glycine ligase activity"/>
    <property type="evidence" value="ECO:0007669"/>
    <property type="project" value="UniProtKB-UniRule"/>
</dbReference>
<evidence type="ECO:0000256" key="15">
    <source>
        <dbReference type="ARBA" id="ARBA00042864"/>
    </source>
</evidence>
<evidence type="ECO:0000256" key="2">
    <source>
        <dbReference type="ARBA" id="ARBA00001946"/>
    </source>
</evidence>
<dbReference type="Gene3D" id="3.90.600.10">
    <property type="entry name" value="Phosphoribosylglycinamide synthetase, C-terminal domain"/>
    <property type="match status" value="1"/>
</dbReference>
<name>A0A291B9E4_9GAMM</name>
<dbReference type="AlphaFoldDB" id="A0A291B9E4"/>
<evidence type="ECO:0000256" key="4">
    <source>
        <dbReference type="ARBA" id="ARBA00013255"/>
    </source>
</evidence>
<dbReference type="InterPro" id="IPR020559">
    <property type="entry name" value="PRibGlycinamide_synth_CS"/>
</dbReference>
<dbReference type="GO" id="GO:0046872">
    <property type="term" value="F:metal ion binding"/>
    <property type="evidence" value="ECO:0007669"/>
    <property type="project" value="UniProtKB-KW"/>
</dbReference>
<dbReference type="NCBIfam" id="TIGR00877">
    <property type="entry name" value="purD"/>
    <property type="match status" value="1"/>
</dbReference>
<dbReference type="FunFam" id="3.90.600.10:FF:000001">
    <property type="entry name" value="Trifunctional purine biosynthetic protein adenosine-3"/>
    <property type="match status" value="1"/>
</dbReference>
<keyword evidence="7" id="KW-0479">Metal-binding</keyword>
<dbReference type="InterPro" id="IPR016185">
    <property type="entry name" value="PreATP-grasp_dom_sf"/>
</dbReference>
<comment type="similarity">
    <text evidence="13 17">Belongs to the GARS family.</text>
</comment>
<protein>
    <recommendedName>
        <fullName evidence="5 17">Phosphoribosylamine--glycine ligase</fullName>
        <ecNumber evidence="4 17">6.3.4.13</ecNumber>
    </recommendedName>
    <alternativeName>
        <fullName evidence="16 17">GARS</fullName>
    </alternativeName>
    <alternativeName>
        <fullName evidence="14 17">Glycinamide ribonucleotide synthetase</fullName>
    </alternativeName>
    <alternativeName>
        <fullName evidence="15 17">Phosphoribosylglycinamide synthetase</fullName>
    </alternativeName>
</protein>
<evidence type="ECO:0000256" key="7">
    <source>
        <dbReference type="ARBA" id="ARBA00022723"/>
    </source>
</evidence>
<dbReference type="PANTHER" id="PTHR43472">
    <property type="entry name" value="PHOSPHORIBOSYLAMINE--GLYCINE LIGASE"/>
    <property type="match status" value="1"/>
</dbReference>
<evidence type="ECO:0000256" key="5">
    <source>
        <dbReference type="ARBA" id="ARBA00020605"/>
    </source>
</evidence>
<evidence type="ECO:0000259" key="19">
    <source>
        <dbReference type="PROSITE" id="PS50975"/>
    </source>
</evidence>
<dbReference type="InterPro" id="IPR037123">
    <property type="entry name" value="PRibGlycinamide_synth_C_sf"/>
</dbReference>
<evidence type="ECO:0000256" key="9">
    <source>
        <dbReference type="ARBA" id="ARBA00022755"/>
    </source>
</evidence>
<feature type="domain" description="ATP-grasp" evidence="19">
    <location>
        <begin position="109"/>
        <end position="316"/>
    </location>
</feature>
<keyword evidence="21" id="KW-1185">Reference proteome</keyword>
<evidence type="ECO:0000256" key="10">
    <source>
        <dbReference type="ARBA" id="ARBA00022840"/>
    </source>
</evidence>
<evidence type="ECO:0000256" key="6">
    <source>
        <dbReference type="ARBA" id="ARBA00022598"/>
    </source>
</evidence>
<dbReference type="InterPro" id="IPR020561">
    <property type="entry name" value="PRibGlycinamid_synth_ATP-grasp"/>
</dbReference>
<comment type="cofactor">
    <cofactor evidence="2">
        <name>Mg(2+)</name>
        <dbReference type="ChEBI" id="CHEBI:18420"/>
    </cofactor>
</comment>
<keyword evidence="12" id="KW-0464">Manganese</keyword>
<dbReference type="FunFam" id="3.40.50.20:FF:000006">
    <property type="entry name" value="Phosphoribosylamine--glycine ligase, chloroplastic"/>
    <property type="match status" value="1"/>
</dbReference>
<dbReference type="InterPro" id="IPR020560">
    <property type="entry name" value="PRibGlycinamide_synth_C-dom"/>
</dbReference>
<reference evidence="21" key="1">
    <citation type="submission" date="2017-04" db="EMBL/GenBank/DDBJ databases">
        <title>Genome evolution of the luminous symbionts of deep sea anglerfish.</title>
        <authorList>
            <person name="Hendry T.A."/>
        </authorList>
    </citation>
    <scope>NUCLEOTIDE SEQUENCE [LARGE SCALE GENOMIC DNA]</scope>
</reference>
<dbReference type="SUPFAM" id="SSF52440">
    <property type="entry name" value="PreATP-grasp domain"/>
    <property type="match status" value="1"/>
</dbReference>
<keyword evidence="10 18" id="KW-0067">ATP-binding</keyword>
<evidence type="ECO:0000313" key="21">
    <source>
        <dbReference type="Proteomes" id="UP000218160"/>
    </source>
</evidence>
<dbReference type="PANTHER" id="PTHR43472:SF1">
    <property type="entry name" value="PHOSPHORIBOSYLAMINE--GLYCINE LIGASE, CHLOROPLASTIC"/>
    <property type="match status" value="1"/>
</dbReference>
<evidence type="ECO:0000256" key="8">
    <source>
        <dbReference type="ARBA" id="ARBA00022741"/>
    </source>
</evidence>
<dbReference type="GO" id="GO:0009113">
    <property type="term" value="P:purine nucleobase biosynthetic process"/>
    <property type="evidence" value="ECO:0007669"/>
    <property type="project" value="InterPro"/>
</dbReference>
<comment type="cofactor">
    <cofactor evidence="1">
        <name>Mn(2+)</name>
        <dbReference type="ChEBI" id="CHEBI:29035"/>
    </cofactor>
</comment>
<accession>A0A291B9E4</accession>
<dbReference type="FunFam" id="3.30.470.20:FF:000031">
    <property type="entry name" value="Phosphoribosylamine--glycine ligase"/>
    <property type="match status" value="1"/>
</dbReference>
<dbReference type="InterPro" id="IPR011054">
    <property type="entry name" value="Rudment_hybrid_motif"/>
</dbReference>
<keyword evidence="9 17" id="KW-0658">Purine biosynthesis</keyword>
<dbReference type="RefSeq" id="WP_096619214.1">
    <property type="nucleotide sequence ID" value="NZ_CP020660.1"/>
</dbReference>
<dbReference type="KEGG" id="elux:BTN50_1105"/>
<dbReference type="Pfam" id="PF01071">
    <property type="entry name" value="GARS_A"/>
    <property type="match status" value="1"/>
</dbReference>
<dbReference type="FunFam" id="3.30.1490.20:FF:000006">
    <property type="entry name" value="phosphoribosylamine--glycine ligase, chloroplastic-like"/>
    <property type="match status" value="1"/>
</dbReference>
<dbReference type="GO" id="GO:0005524">
    <property type="term" value="F:ATP binding"/>
    <property type="evidence" value="ECO:0007669"/>
    <property type="project" value="UniProtKB-UniRule"/>
</dbReference>
<dbReference type="GO" id="GO:0006189">
    <property type="term" value="P:'de novo' IMP biosynthetic process"/>
    <property type="evidence" value="ECO:0007669"/>
    <property type="project" value="UniProtKB-UniRule"/>
</dbReference>
<keyword evidence="6 17" id="KW-0436">Ligase</keyword>
<evidence type="ECO:0000256" key="11">
    <source>
        <dbReference type="ARBA" id="ARBA00022842"/>
    </source>
</evidence>
<dbReference type="InterPro" id="IPR013815">
    <property type="entry name" value="ATP_grasp_subdomain_1"/>
</dbReference>
<keyword evidence="8 18" id="KW-0547">Nucleotide-binding</keyword>
<dbReference type="UniPathway" id="UPA00074">
    <property type="reaction ID" value="UER00125"/>
</dbReference>
<comment type="pathway">
    <text evidence="3 17">Purine metabolism; IMP biosynthesis via de novo pathway; N(1)-(5-phospho-D-ribosyl)glycinamide from 5-phospho-alpha-D-ribose 1-diphosphate: step 2/2.</text>
</comment>
<dbReference type="PROSITE" id="PS50975">
    <property type="entry name" value="ATP_GRASP"/>
    <property type="match status" value="1"/>
</dbReference>
<dbReference type="SUPFAM" id="SSF51246">
    <property type="entry name" value="Rudiment single hybrid motif"/>
    <property type="match status" value="1"/>
</dbReference>
<sequence>MNVLVIGGGGREHALAWKVAQSPNVDTVFVAPGNAGTAREPNLENVAIDVEDIRALVAFANEKNINLTIVGPEAPLVLGVVDAFLAEGLAIFGPTQAAAQLEGSKAFTKNFLARHAIPSAIYQNFTEIEPALAYIREKGAPIVVKADGLAAGKGVVVAMTLEQAEEAISDMLTSNVFGEAGHCVVVEEFLDGEEASFIVMVDGENVLQMATSQDHKRVGNADTGPNTGGMGAYSPAPVVTQEIQDRIMKEVIYPTVRGMAAEGNPYIGFLYAGLMVMADGTPKVIEYNCRFGDPETQPIMLRLQSDLIELCQMAIDGKLDTVESKWDSRAAIGVVLAASGYPASYKKGAIISGLNSTELEDAKVFHAGTVEKDGHVVTAGGRVLCVTALGDSVFDAQQRVYALASRINWDGIFYRDDIGYRAIAREQTSLSPAKVS</sequence>
<dbReference type="Gene3D" id="3.40.50.20">
    <property type="match status" value="1"/>
</dbReference>
<evidence type="ECO:0000256" key="12">
    <source>
        <dbReference type="ARBA" id="ARBA00023211"/>
    </source>
</evidence>
<keyword evidence="11" id="KW-0460">Magnesium</keyword>
<evidence type="ECO:0000256" key="16">
    <source>
        <dbReference type="ARBA" id="ARBA00079592"/>
    </source>
</evidence>
<dbReference type="EC" id="6.3.4.13" evidence="4 17"/>
<evidence type="ECO:0000256" key="14">
    <source>
        <dbReference type="ARBA" id="ARBA00042242"/>
    </source>
</evidence>
<dbReference type="SUPFAM" id="SSF56059">
    <property type="entry name" value="Glutathione synthetase ATP-binding domain-like"/>
    <property type="match status" value="1"/>
</dbReference>
<dbReference type="Proteomes" id="UP000218160">
    <property type="component" value="Chromosome 1"/>
</dbReference>